<dbReference type="AlphaFoldDB" id="A0AAQ4DFA3"/>
<keyword evidence="1" id="KW-0812">Transmembrane</keyword>
<gene>
    <name evidence="2" type="ORF">V5799_027590</name>
</gene>
<keyword evidence="1" id="KW-0472">Membrane</keyword>
<keyword evidence="3" id="KW-1185">Reference proteome</keyword>
<dbReference type="Proteomes" id="UP001321473">
    <property type="component" value="Unassembled WGS sequence"/>
</dbReference>
<sequence length="70" mass="7931">MQREGLCSSLMSIANRTLTVLVVLFFPRGWLFEQMLIAAPRSLPVVRKRLGGSRRRAFSVNLPKGLDCLR</sequence>
<evidence type="ECO:0000256" key="1">
    <source>
        <dbReference type="SAM" id="Phobius"/>
    </source>
</evidence>
<reference evidence="2 3" key="1">
    <citation type="journal article" date="2023" name="Arcadia Sci">
        <title>De novo assembly of a long-read Amblyomma americanum tick genome.</title>
        <authorList>
            <person name="Chou S."/>
            <person name="Poskanzer K.E."/>
            <person name="Rollins M."/>
            <person name="Thuy-Boun P.S."/>
        </authorList>
    </citation>
    <scope>NUCLEOTIDE SEQUENCE [LARGE SCALE GENOMIC DNA]</scope>
    <source>
        <strain evidence="2">F_SG_1</strain>
        <tissue evidence="2">Salivary glands</tissue>
    </source>
</reference>
<comment type="caution">
    <text evidence="2">The sequence shown here is derived from an EMBL/GenBank/DDBJ whole genome shotgun (WGS) entry which is preliminary data.</text>
</comment>
<keyword evidence="1" id="KW-1133">Transmembrane helix</keyword>
<organism evidence="2 3">
    <name type="scientific">Amblyomma americanum</name>
    <name type="common">Lone star tick</name>
    <dbReference type="NCBI Taxonomy" id="6943"/>
    <lineage>
        <taxon>Eukaryota</taxon>
        <taxon>Metazoa</taxon>
        <taxon>Ecdysozoa</taxon>
        <taxon>Arthropoda</taxon>
        <taxon>Chelicerata</taxon>
        <taxon>Arachnida</taxon>
        <taxon>Acari</taxon>
        <taxon>Parasitiformes</taxon>
        <taxon>Ixodida</taxon>
        <taxon>Ixodoidea</taxon>
        <taxon>Ixodidae</taxon>
        <taxon>Amblyomminae</taxon>
        <taxon>Amblyomma</taxon>
    </lineage>
</organism>
<feature type="transmembrane region" description="Helical" evidence="1">
    <location>
        <begin position="20"/>
        <end position="39"/>
    </location>
</feature>
<evidence type="ECO:0000313" key="2">
    <source>
        <dbReference type="EMBL" id="KAK8761143.1"/>
    </source>
</evidence>
<accession>A0AAQ4DFA3</accession>
<protein>
    <submittedName>
        <fullName evidence="2">Uncharacterized protein</fullName>
    </submittedName>
</protein>
<name>A0AAQ4DFA3_AMBAM</name>
<proteinExistence type="predicted"/>
<evidence type="ECO:0000313" key="3">
    <source>
        <dbReference type="Proteomes" id="UP001321473"/>
    </source>
</evidence>
<dbReference type="EMBL" id="JARKHS020031470">
    <property type="protein sequence ID" value="KAK8761143.1"/>
    <property type="molecule type" value="Genomic_DNA"/>
</dbReference>